<evidence type="ECO:0000259" key="6">
    <source>
        <dbReference type="Pfam" id="PF04116"/>
    </source>
</evidence>
<evidence type="ECO:0000256" key="1">
    <source>
        <dbReference type="ARBA" id="ARBA00004370"/>
    </source>
</evidence>
<keyword evidence="8" id="KW-1185">Reference proteome</keyword>
<dbReference type="Proteomes" id="UP000247515">
    <property type="component" value="Unassembled WGS sequence"/>
</dbReference>
<comment type="subcellular location">
    <subcellularLocation>
        <location evidence="1">Membrane</location>
    </subcellularLocation>
</comment>
<evidence type="ECO:0000256" key="2">
    <source>
        <dbReference type="ARBA" id="ARBA00022692"/>
    </source>
</evidence>
<dbReference type="InterPro" id="IPR050307">
    <property type="entry name" value="Sterol_Desaturase_Related"/>
</dbReference>
<feature type="domain" description="Fatty acid hydroxylase" evidence="6">
    <location>
        <begin position="143"/>
        <end position="282"/>
    </location>
</feature>
<evidence type="ECO:0000256" key="5">
    <source>
        <dbReference type="SAM" id="Phobius"/>
    </source>
</evidence>
<organism evidence="7 8">
    <name type="scientific">Paraburkholderia tropica</name>
    <dbReference type="NCBI Taxonomy" id="92647"/>
    <lineage>
        <taxon>Bacteria</taxon>
        <taxon>Pseudomonadati</taxon>
        <taxon>Pseudomonadota</taxon>
        <taxon>Betaproteobacteria</taxon>
        <taxon>Burkholderiales</taxon>
        <taxon>Burkholderiaceae</taxon>
        <taxon>Paraburkholderia</taxon>
    </lineage>
</organism>
<evidence type="ECO:0000313" key="7">
    <source>
        <dbReference type="EMBL" id="PXX05286.1"/>
    </source>
</evidence>
<dbReference type="EMBL" id="QJJV01000042">
    <property type="protein sequence ID" value="PXX05286.1"/>
    <property type="molecule type" value="Genomic_DNA"/>
</dbReference>
<comment type="caution">
    <text evidence="7">The sequence shown here is derived from an EMBL/GenBank/DDBJ whole genome shotgun (WGS) entry which is preliminary data.</text>
</comment>
<dbReference type="InterPro" id="IPR006694">
    <property type="entry name" value="Fatty_acid_hydroxylase"/>
</dbReference>
<feature type="transmembrane region" description="Helical" evidence="5">
    <location>
        <begin position="48"/>
        <end position="66"/>
    </location>
</feature>
<proteinExistence type="predicted"/>
<dbReference type="RefSeq" id="WP_110329874.1">
    <property type="nucleotide sequence ID" value="NZ_JACHWC010000031.1"/>
</dbReference>
<reference evidence="7 8" key="1">
    <citation type="submission" date="2018-05" db="EMBL/GenBank/DDBJ databases">
        <title>Genomic Encyclopedia of Type Strains, Phase IV (KMG-V): Genome sequencing to study the core and pangenomes of soil and plant-associated prokaryotes.</title>
        <authorList>
            <person name="Whitman W."/>
        </authorList>
    </citation>
    <scope>NUCLEOTIDE SEQUENCE [LARGE SCALE GENOMIC DNA]</scope>
    <source>
        <strain evidence="7 8">SIr-6563</strain>
    </source>
</reference>
<feature type="transmembrane region" description="Helical" evidence="5">
    <location>
        <begin position="140"/>
        <end position="157"/>
    </location>
</feature>
<protein>
    <submittedName>
        <fullName evidence="7">Sterol desaturase/sphingolipid hydroxylase (Fatty acid hydroxylase superfamily)</fullName>
    </submittedName>
</protein>
<sequence length="342" mass="40054">MLHAMGTGMGLEFERFVGLLQTDAYIYIVQPLLFHLHLMDYDEDAYDALYWAVVGVLEIAVTFAILRPLEAWRPIEQWEQRRALWPDVWYTWIAKLGIVNALFFVWLQPTINHLETWMTVKNIWTVNLDEIAPGLTDQPLVSFAIYLVVLDFLGYWYHRWQHRFGIWWELHAVHHSQRQMSLWNDDRNHFVDDIVQTAFFTVVSLFIGVQPGQFVVLVAVSNTLQAIQHVNARLPYGWWLERVIVSPSFHRRHHAMEYGHTGTAYGCNFGVLFPWWDMIFRTASWETAVEPTGITDQLDRPEQRGRNYGKGVWAQQWLALCRIKARMTAASAAAVDSRYERS</sequence>
<keyword evidence="2 5" id="KW-0812">Transmembrane</keyword>
<feature type="transmembrane region" description="Helical" evidence="5">
    <location>
        <begin position="87"/>
        <end position="107"/>
    </location>
</feature>
<gene>
    <name evidence="7" type="ORF">C7400_14237</name>
</gene>
<accession>A0ABX5MFF1</accession>
<keyword evidence="4 5" id="KW-0472">Membrane</keyword>
<keyword evidence="3 5" id="KW-1133">Transmembrane helix</keyword>
<evidence type="ECO:0000256" key="3">
    <source>
        <dbReference type="ARBA" id="ARBA00022989"/>
    </source>
</evidence>
<evidence type="ECO:0000313" key="8">
    <source>
        <dbReference type="Proteomes" id="UP000247515"/>
    </source>
</evidence>
<dbReference type="PANTHER" id="PTHR11863">
    <property type="entry name" value="STEROL DESATURASE"/>
    <property type="match status" value="1"/>
</dbReference>
<dbReference type="Pfam" id="PF04116">
    <property type="entry name" value="FA_hydroxylase"/>
    <property type="match status" value="1"/>
</dbReference>
<name>A0ABX5MFF1_9BURK</name>
<evidence type="ECO:0000256" key="4">
    <source>
        <dbReference type="ARBA" id="ARBA00023136"/>
    </source>
</evidence>